<comment type="caution">
    <text evidence="1">The sequence shown here is derived from an EMBL/GenBank/DDBJ whole genome shotgun (WGS) entry which is preliminary data.</text>
</comment>
<gene>
    <name evidence="1" type="ORF">K0M31_007780</name>
</gene>
<evidence type="ECO:0000313" key="2">
    <source>
        <dbReference type="Proteomes" id="UP001177670"/>
    </source>
</evidence>
<evidence type="ECO:0000313" key="1">
    <source>
        <dbReference type="EMBL" id="KAK1135008.1"/>
    </source>
</evidence>
<proteinExistence type="predicted"/>
<name>A0AA40GC11_9HYME</name>
<reference evidence="1" key="1">
    <citation type="submission" date="2021-10" db="EMBL/GenBank/DDBJ databases">
        <title>Melipona bicolor Genome sequencing and assembly.</title>
        <authorList>
            <person name="Araujo N.S."/>
            <person name="Arias M.C."/>
        </authorList>
    </citation>
    <scope>NUCLEOTIDE SEQUENCE</scope>
    <source>
        <strain evidence="1">USP_2M_L1-L4_2017</strain>
        <tissue evidence="1">Whole body</tissue>
    </source>
</reference>
<dbReference type="Proteomes" id="UP001177670">
    <property type="component" value="Unassembled WGS sequence"/>
</dbReference>
<sequence>MLAVVYGGFFFRACTDACDGGGSGHVRTMWQQRRSARKHTCSFDIDSLGEHRVSLVRVRNTRWRRFIGRYPGSFVIISQDLPVRRVDLKNRSPWWQRVLSVEERRQESVYERDERQARIKEIPNDANPHVGRKTGEKPVFENCTLRGSGERRWILGNN</sequence>
<dbReference type="EMBL" id="JAHYIQ010000002">
    <property type="protein sequence ID" value="KAK1135008.1"/>
    <property type="molecule type" value="Genomic_DNA"/>
</dbReference>
<accession>A0AA40GC11</accession>
<keyword evidence="2" id="KW-1185">Reference proteome</keyword>
<dbReference type="AlphaFoldDB" id="A0AA40GC11"/>
<protein>
    <submittedName>
        <fullName evidence="1">Uncharacterized protein</fullName>
    </submittedName>
</protein>
<organism evidence="1 2">
    <name type="scientific">Melipona bicolor</name>
    <dbReference type="NCBI Taxonomy" id="60889"/>
    <lineage>
        <taxon>Eukaryota</taxon>
        <taxon>Metazoa</taxon>
        <taxon>Ecdysozoa</taxon>
        <taxon>Arthropoda</taxon>
        <taxon>Hexapoda</taxon>
        <taxon>Insecta</taxon>
        <taxon>Pterygota</taxon>
        <taxon>Neoptera</taxon>
        <taxon>Endopterygota</taxon>
        <taxon>Hymenoptera</taxon>
        <taxon>Apocrita</taxon>
        <taxon>Aculeata</taxon>
        <taxon>Apoidea</taxon>
        <taxon>Anthophila</taxon>
        <taxon>Apidae</taxon>
        <taxon>Melipona</taxon>
    </lineage>
</organism>